<dbReference type="Proteomes" id="UP001060085">
    <property type="component" value="Linkage Group LG02"/>
</dbReference>
<organism evidence="1 2">
    <name type="scientific">Catharanthus roseus</name>
    <name type="common">Madagascar periwinkle</name>
    <name type="synonym">Vinca rosea</name>
    <dbReference type="NCBI Taxonomy" id="4058"/>
    <lineage>
        <taxon>Eukaryota</taxon>
        <taxon>Viridiplantae</taxon>
        <taxon>Streptophyta</taxon>
        <taxon>Embryophyta</taxon>
        <taxon>Tracheophyta</taxon>
        <taxon>Spermatophyta</taxon>
        <taxon>Magnoliopsida</taxon>
        <taxon>eudicotyledons</taxon>
        <taxon>Gunneridae</taxon>
        <taxon>Pentapetalae</taxon>
        <taxon>asterids</taxon>
        <taxon>lamiids</taxon>
        <taxon>Gentianales</taxon>
        <taxon>Apocynaceae</taxon>
        <taxon>Rauvolfioideae</taxon>
        <taxon>Vinceae</taxon>
        <taxon>Catharanthinae</taxon>
        <taxon>Catharanthus</taxon>
    </lineage>
</organism>
<evidence type="ECO:0000313" key="1">
    <source>
        <dbReference type="EMBL" id="KAI5676953.1"/>
    </source>
</evidence>
<dbReference type="EMBL" id="CM044702">
    <property type="protein sequence ID" value="KAI5676953.1"/>
    <property type="molecule type" value="Genomic_DNA"/>
</dbReference>
<reference evidence="2" key="1">
    <citation type="journal article" date="2023" name="Nat. Plants">
        <title>Single-cell RNA sequencing provides a high-resolution roadmap for understanding the multicellular compartmentation of specialized metabolism.</title>
        <authorList>
            <person name="Sun S."/>
            <person name="Shen X."/>
            <person name="Li Y."/>
            <person name="Li Y."/>
            <person name="Wang S."/>
            <person name="Li R."/>
            <person name="Zhang H."/>
            <person name="Shen G."/>
            <person name="Guo B."/>
            <person name="Wei J."/>
            <person name="Xu J."/>
            <person name="St-Pierre B."/>
            <person name="Chen S."/>
            <person name="Sun C."/>
        </authorList>
    </citation>
    <scope>NUCLEOTIDE SEQUENCE [LARGE SCALE GENOMIC DNA]</scope>
</reference>
<proteinExistence type="predicted"/>
<comment type="caution">
    <text evidence="1">The sequence shown here is derived from an EMBL/GenBank/DDBJ whole genome shotgun (WGS) entry which is preliminary data.</text>
</comment>
<keyword evidence="2" id="KW-1185">Reference proteome</keyword>
<evidence type="ECO:0000313" key="2">
    <source>
        <dbReference type="Proteomes" id="UP001060085"/>
    </source>
</evidence>
<sequence>MPYKCSSGGRVADFGANSQWKEHKREKVKAKQLKSHKDQIEQEKFQGLNFDVQDFMGCVFPLFGFVLPCFGIAVVDIVGIPWVFAEGIKMKAGRKRLQQIKNDRK</sequence>
<protein>
    <submittedName>
        <fullName evidence="1">Uncharacterized protein</fullName>
    </submittedName>
</protein>
<name>A0ACC0BWJ6_CATRO</name>
<accession>A0ACC0BWJ6</accession>
<gene>
    <name evidence="1" type="ORF">M9H77_07903</name>
</gene>